<dbReference type="EMBL" id="CQAW01000016">
    <property type="protein sequence ID" value="CNI08021.1"/>
    <property type="molecule type" value="Genomic_DNA"/>
</dbReference>
<dbReference type="Pfam" id="PF10809">
    <property type="entry name" value="DUF2732"/>
    <property type="match status" value="1"/>
</dbReference>
<accession>A0A0T9QEM6</accession>
<proteinExistence type="predicted"/>
<gene>
    <name evidence="2" type="ORF">ERS008472_03171</name>
</gene>
<organism evidence="2 3">
    <name type="scientific">Yersinia thracica</name>
    <dbReference type="NCBI Taxonomy" id="2890319"/>
    <lineage>
        <taxon>Bacteria</taxon>
        <taxon>Pseudomonadati</taxon>
        <taxon>Pseudomonadota</taxon>
        <taxon>Gammaproteobacteria</taxon>
        <taxon>Enterobacterales</taxon>
        <taxon>Yersiniaceae</taxon>
        <taxon>Yersinia</taxon>
    </lineage>
</organism>
<dbReference type="InterPro" id="IPR020126">
    <property type="entry name" value="DUF2732"/>
</dbReference>
<evidence type="ECO:0000256" key="1">
    <source>
        <dbReference type="SAM" id="MobiDB-lite"/>
    </source>
</evidence>
<dbReference type="Proteomes" id="UP000041882">
    <property type="component" value="Unassembled WGS sequence"/>
</dbReference>
<name>A0A0T9QEM6_9GAMM</name>
<reference evidence="3" key="1">
    <citation type="submission" date="2015-03" db="EMBL/GenBank/DDBJ databases">
        <authorList>
            <consortium name="Pathogen Informatics"/>
            <person name="Murphy D."/>
        </authorList>
    </citation>
    <scope>NUCLEOTIDE SEQUENCE [LARGE SCALE GENOMIC DNA]</scope>
    <source>
        <strain evidence="3">IP6945</strain>
    </source>
</reference>
<evidence type="ECO:0000313" key="2">
    <source>
        <dbReference type="EMBL" id="CNI08021.1"/>
    </source>
</evidence>
<sequence>MQNTTQNIWMGVDPGKPGSDRSVTMTSVESMELMLNEARMDERKNQAALVSFRLDEIANQILNRELSGVEAAELLNQIAEHIITQSYDQH</sequence>
<feature type="region of interest" description="Disordered" evidence="1">
    <location>
        <begin position="1"/>
        <end position="23"/>
    </location>
</feature>
<dbReference type="AlphaFoldDB" id="A0A0T9QEM6"/>
<dbReference type="RefSeq" id="WP_050115670.1">
    <property type="nucleotide sequence ID" value="NZ_CQAW01000016.1"/>
</dbReference>
<evidence type="ECO:0000313" key="3">
    <source>
        <dbReference type="Proteomes" id="UP000041882"/>
    </source>
</evidence>
<protein>
    <submittedName>
        <fullName evidence="2">Protein of uncharacterized function (DUF2732)</fullName>
    </submittedName>
</protein>
<keyword evidence="3" id="KW-1185">Reference proteome</keyword>